<name>A0A6C0DC39_9ZZZZ</name>
<protein>
    <recommendedName>
        <fullName evidence="2">Glycosyltransferase</fullName>
    </recommendedName>
</protein>
<organism evidence="1">
    <name type="scientific">viral metagenome</name>
    <dbReference type="NCBI Taxonomy" id="1070528"/>
    <lineage>
        <taxon>unclassified sequences</taxon>
        <taxon>metagenomes</taxon>
        <taxon>organismal metagenomes</taxon>
    </lineage>
</organism>
<reference evidence="1" key="1">
    <citation type="journal article" date="2020" name="Nature">
        <title>Giant virus diversity and host interactions through global metagenomics.</title>
        <authorList>
            <person name="Schulz F."/>
            <person name="Roux S."/>
            <person name="Paez-Espino D."/>
            <person name="Jungbluth S."/>
            <person name="Walsh D.A."/>
            <person name="Denef V.J."/>
            <person name="McMahon K.D."/>
            <person name="Konstantinidis K.T."/>
            <person name="Eloe-Fadrosh E.A."/>
            <person name="Kyrpides N.C."/>
            <person name="Woyke T."/>
        </authorList>
    </citation>
    <scope>NUCLEOTIDE SEQUENCE</scope>
    <source>
        <strain evidence="1">GVMAG-M-3300023174-132</strain>
    </source>
</reference>
<evidence type="ECO:0008006" key="2">
    <source>
        <dbReference type="Google" id="ProtNLM"/>
    </source>
</evidence>
<sequence>MLEEIASVVFINLAKRTDRLAQIVPELACFGERVERLEAIENSFGAIGCTLSHIRALQNAKDANKKNVLIVEDDFMWLPENKAAGVARLKAFLAKPYDVIMLTGTSIHMDKASGRVGFACCGTAYVVAEHYYDTLIANMKEGVLGLMKTKVKPQYALDVYWRTLMQRDLWFMVQPILATQRPSYSDIENRVVDYGYLFKR</sequence>
<dbReference type="AlphaFoldDB" id="A0A6C0DC39"/>
<dbReference type="EMBL" id="MN739576">
    <property type="protein sequence ID" value="QHT13734.1"/>
    <property type="molecule type" value="Genomic_DNA"/>
</dbReference>
<accession>A0A6C0DC39</accession>
<proteinExistence type="predicted"/>
<evidence type="ECO:0000313" key="1">
    <source>
        <dbReference type="EMBL" id="QHT13734.1"/>
    </source>
</evidence>